<protein>
    <recommendedName>
        <fullName evidence="3">Endonuclease/exonuclease/phosphatase domain-containing protein</fullName>
    </recommendedName>
</protein>
<evidence type="ECO:0000313" key="2">
    <source>
        <dbReference type="EMBL" id="OAY29724.1"/>
    </source>
</evidence>
<dbReference type="PANTHER" id="PTHR33710:SF79">
    <property type="entry name" value="OS06G0205337 PROTEIN"/>
    <property type="match status" value="1"/>
</dbReference>
<organism evidence="2">
    <name type="scientific">Manihot esculenta</name>
    <name type="common">Cassava</name>
    <name type="synonym">Jatropha manihot</name>
    <dbReference type="NCBI Taxonomy" id="3983"/>
    <lineage>
        <taxon>Eukaryota</taxon>
        <taxon>Viridiplantae</taxon>
        <taxon>Streptophyta</taxon>
        <taxon>Embryophyta</taxon>
        <taxon>Tracheophyta</taxon>
        <taxon>Spermatophyta</taxon>
        <taxon>Magnoliopsida</taxon>
        <taxon>eudicotyledons</taxon>
        <taxon>Gunneridae</taxon>
        <taxon>Pentapetalae</taxon>
        <taxon>rosids</taxon>
        <taxon>fabids</taxon>
        <taxon>Malpighiales</taxon>
        <taxon>Euphorbiaceae</taxon>
        <taxon>Crotonoideae</taxon>
        <taxon>Manihoteae</taxon>
        <taxon>Manihot</taxon>
    </lineage>
</organism>
<reference evidence="2" key="1">
    <citation type="submission" date="2016-02" db="EMBL/GenBank/DDBJ databases">
        <title>WGS assembly of Manihot esculenta.</title>
        <authorList>
            <person name="Bredeson J.V."/>
            <person name="Prochnik S.E."/>
            <person name="Lyons J.B."/>
            <person name="Schmutz J."/>
            <person name="Grimwood J."/>
            <person name="Vrebalov J."/>
            <person name="Bart R.S."/>
            <person name="Amuge T."/>
            <person name="Ferguson M.E."/>
            <person name="Green R."/>
            <person name="Putnam N."/>
            <person name="Stites J."/>
            <person name="Rounsley S."/>
            <person name="Rokhsar D.S."/>
        </authorList>
    </citation>
    <scope>NUCLEOTIDE SEQUENCE [LARGE SCALE GENOMIC DNA]</scope>
    <source>
        <tissue evidence="2">Leaf</tissue>
    </source>
</reference>
<accession>A0A2C9UHQ2</accession>
<dbReference type="STRING" id="3983.A0A2C9UHQ2"/>
<dbReference type="EMBL" id="CM004401">
    <property type="protein sequence ID" value="OAY29724.1"/>
    <property type="molecule type" value="Genomic_DNA"/>
</dbReference>
<proteinExistence type="predicted"/>
<dbReference type="PANTHER" id="PTHR33710">
    <property type="entry name" value="BNAC02G09200D PROTEIN"/>
    <property type="match status" value="1"/>
</dbReference>
<evidence type="ECO:0008006" key="3">
    <source>
        <dbReference type="Google" id="ProtNLM"/>
    </source>
</evidence>
<gene>
    <name evidence="2" type="ORF">MANES_15G167100</name>
</gene>
<feature type="signal peptide" evidence="1">
    <location>
        <begin position="1"/>
        <end position="19"/>
    </location>
</feature>
<feature type="chain" id="PRO_5013242995" description="Endonuclease/exonuclease/phosphatase domain-containing protein" evidence="1">
    <location>
        <begin position="20"/>
        <end position="212"/>
    </location>
</feature>
<name>A0A2C9UHQ2_MANES</name>
<keyword evidence="1" id="KW-0732">Signal</keyword>
<dbReference type="AlphaFoldDB" id="A0A2C9UHQ2"/>
<evidence type="ECO:0000256" key="1">
    <source>
        <dbReference type="SAM" id="SignalP"/>
    </source>
</evidence>
<sequence length="212" mass="24366">MHFIFTIFSPLALLDIVRNDEKFGGPLKPNFLLNGFKEALLDSSLLGLDSSKPFFTWEGTNPSAERVQERLDRAVTNLDWAGLFPNANASVLVTPVSDHYSVLTDLTPSNCGESRSKFFCIDNSWLLEDGLEAVVKDSWVGLGVVDFMEKRDRLISKVKRWGRNHNKQFWARRKITVCQLEIDRMVADGSEITRLKEEWNQIFLTEEIRRKQ</sequence>